<dbReference type="OMA" id="CTHEDAK"/>
<keyword evidence="2" id="KW-0396">Initiation factor</keyword>
<reference evidence="6" key="1">
    <citation type="submission" date="2025-08" db="UniProtKB">
        <authorList>
            <consortium name="Ensembl"/>
        </authorList>
    </citation>
    <scope>IDENTIFICATION</scope>
</reference>
<dbReference type="SUPFAM" id="SSF55200">
    <property type="entry name" value="Translation initiation factor IF3, C-terminal domain"/>
    <property type="match status" value="1"/>
</dbReference>
<organism evidence="6 7">
    <name type="scientific">Varanus komodoensis</name>
    <name type="common">Komodo dragon</name>
    <dbReference type="NCBI Taxonomy" id="61221"/>
    <lineage>
        <taxon>Eukaryota</taxon>
        <taxon>Metazoa</taxon>
        <taxon>Chordata</taxon>
        <taxon>Craniata</taxon>
        <taxon>Vertebrata</taxon>
        <taxon>Euteleostomi</taxon>
        <taxon>Lepidosauria</taxon>
        <taxon>Squamata</taxon>
        <taxon>Bifurcata</taxon>
        <taxon>Unidentata</taxon>
        <taxon>Episquamata</taxon>
        <taxon>Toxicofera</taxon>
        <taxon>Anguimorpha</taxon>
        <taxon>Paleoanguimorpha</taxon>
        <taxon>Varanoidea</taxon>
        <taxon>Varanidae</taxon>
        <taxon>Varanus</taxon>
    </lineage>
</organism>
<dbReference type="Gene3D" id="3.30.110.10">
    <property type="entry name" value="Translation initiation factor 3 (IF-3), C-terminal domain"/>
    <property type="match status" value="1"/>
</dbReference>
<dbReference type="GO" id="GO:0043022">
    <property type="term" value="F:ribosome binding"/>
    <property type="evidence" value="ECO:0007669"/>
    <property type="project" value="TreeGrafter"/>
</dbReference>
<dbReference type="GO" id="GO:0070124">
    <property type="term" value="P:mitochondrial translational initiation"/>
    <property type="evidence" value="ECO:0007669"/>
    <property type="project" value="TreeGrafter"/>
</dbReference>
<sequence>MANLCLKKLLEQAGRKDTNYFTRCFASYLVPPLQRTSLSQMGLTRQHAKKEPLLVPTQAFATDEGAKLTGMKINHNAKKPFENVGRKIPHQIIHLIDENGNNQGTMHRSDVIQILEERGMKLVLMNQKADPPVYRLMTGQQIHEERMKLREKQKADPRGGPVQQKQVVLSTEIAQHDLSTKIKQIQQWIDKRHHVKIILQQRKTTDGPEKMFALFDQILDTMPGKATYLSQPCIIKEGRSKCALRHMSDKEIQVYKKKQKDKEVHQDDKKDVLDSDALNQ</sequence>
<dbReference type="GO" id="GO:0005739">
    <property type="term" value="C:mitochondrion"/>
    <property type="evidence" value="ECO:0007669"/>
    <property type="project" value="TreeGrafter"/>
</dbReference>
<evidence type="ECO:0000256" key="2">
    <source>
        <dbReference type="ARBA" id="ARBA00022540"/>
    </source>
</evidence>
<comment type="similarity">
    <text evidence="1">Belongs to the IF-3 family.</text>
</comment>
<dbReference type="PANTHER" id="PTHR10938">
    <property type="entry name" value="TRANSLATION INITIATION FACTOR IF-3"/>
    <property type="match status" value="1"/>
</dbReference>
<evidence type="ECO:0000313" key="6">
    <source>
        <dbReference type="Ensembl" id="ENSVKKP00000009628.1"/>
    </source>
</evidence>
<dbReference type="FunFam" id="3.10.20.80:FF:000002">
    <property type="entry name" value="Mitochondrial translational initiation factor 3"/>
    <property type="match status" value="1"/>
</dbReference>
<dbReference type="Ensembl" id="ENSVKKT00000009867.1">
    <property type="protein sequence ID" value="ENSVKKP00000009628.1"/>
    <property type="gene ID" value="ENSVKKG00000006795.1"/>
</dbReference>
<keyword evidence="3" id="KW-0648">Protein biosynthesis</keyword>
<keyword evidence="7" id="KW-1185">Reference proteome</keyword>
<reference evidence="6" key="2">
    <citation type="submission" date="2025-09" db="UniProtKB">
        <authorList>
            <consortium name="Ensembl"/>
        </authorList>
    </citation>
    <scope>IDENTIFICATION</scope>
</reference>
<evidence type="ECO:0000256" key="1">
    <source>
        <dbReference type="ARBA" id="ARBA00005439"/>
    </source>
</evidence>
<dbReference type="InterPro" id="IPR036788">
    <property type="entry name" value="T_IF-3_C_sf"/>
</dbReference>
<dbReference type="InterPro" id="IPR001288">
    <property type="entry name" value="Translation_initiation_fac_3"/>
</dbReference>
<dbReference type="Proteomes" id="UP000694545">
    <property type="component" value="Unplaced"/>
</dbReference>
<dbReference type="Pfam" id="PF05198">
    <property type="entry name" value="IF3_N"/>
    <property type="match status" value="1"/>
</dbReference>
<evidence type="ECO:0000256" key="4">
    <source>
        <dbReference type="SAM" id="MobiDB-lite"/>
    </source>
</evidence>
<feature type="domain" description="Translation initiation factor 3 N-terminal" evidence="5">
    <location>
        <begin position="84"/>
        <end position="152"/>
    </location>
</feature>
<dbReference type="RefSeq" id="XP_044298093.1">
    <property type="nucleotide sequence ID" value="XM_044442158.1"/>
</dbReference>
<evidence type="ECO:0000256" key="3">
    <source>
        <dbReference type="ARBA" id="ARBA00022917"/>
    </source>
</evidence>
<dbReference type="Gene3D" id="3.10.20.80">
    <property type="entry name" value="Translation initiation factor 3 (IF-3), N-terminal domain"/>
    <property type="match status" value="1"/>
</dbReference>
<dbReference type="SUPFAM" id="SSF54364">
    <property type="entry name" value="Translation initiation factor IF3, N-terminal domain"/>
    <property type="match status" value="1"/>
</dbReference>
<proteinExistence type="inferred from homology"/>
<evidence type="ECO:0000313" key="7">
    <source>
        <dbReference type="Proteomes" id="UP000694545"/>
    </source>
</evidence>
<dbReference type="GO" id="GO:0003743">
    <property type="term" value="F:translation initiation factor activity"/>
    <property type="evidence" value="ECO:0007669"/>
    <property type="project" value="UniProtKB-KW"/>
</dbReference>
<dbReference type="GeneID" id="123029315"/>
<gene>
    <name evidence="6" type="primary">MTIF3</name>
</gene>
<feature type="region of interest" description="Disordered" evidence="4">
    <location>
        <begin position="254"/>
        <end position="280"/>
    </location>
</feature>
<dbReference type="NCBIfam" id="TIGR00168">
    <property type="entry name" value="infC"/>
    <property type="match status" value="1"/>
</dbReference>
<dbReference type="InterPro" id="IPR036787">
    <property type="entry name" value="T_IF-3_N_sf"/>
</dbReference>
<dbReference type="PANTHER" id="PTHR10938:SF0">
    <property type="entry name" value="TRANSLATION INITIATION FACTOR IF-3, MITOCHONDRIAL"/>
    <property type="match status" value="1"/>
</dbReference>
<dbReference type="RefSeq" id="XP_044298094.1">
    <property type="nucleotide sequence ID" value="XM_044442159.1"/>
</dbReference>
<accession>A0A8D2JAL8</accession>
<dbReference type="CTD" id="219402"/>
<dbReference type="GO" id="GO:0032790">
    <property type="term" value="P:ribosome disassembly"/>
    <property type="evidence" value="ECO:0007669"/>
    <property type="project" value="TreeGrafter"/>
</dbReference>
<feature type="compositionally biased region" description="Basic and acidic residues" evidence="4">
    <location>
        <begin position="254"/>
        <end position="273"/>
    </location>
</feature>
<protein>
    <submittedName>
        <fullName evidence="6">Mitochondrial translational initiation factor 3</fullName>
    </submittedName>
</protein>
<name>A0A8D2JAL8_VARKO</name>
<dbReference type="InterPro" id="IPR019814">
    <property type="entry name" value="Translation_initiation_fac_3_N"/>
</dbReference>
<evidence type="ECO:0000259" key="5">
    <source>
        <dbReference type="Pfam" id="PF05198"/>
    </source>
</evidence>
<dbReference type="AlphaFoldDB" id="A0A8D2JAL8"/>